<evidence type="ECO:0000313" key="2">
    <source>
        <dbReference type="EMBL" id="MCS5733464.1"/>
    </source>
</evidence>
<dbReference type="Proteomes" id="UP001165586">
    <property type="component" value="Unassembled WGS sequence"/>
</dbReference>
<proteinExistence type="predicted"/>
<reference evidence="2" key="1">
    <citation type="submission" date="2022-08" db="EMBL/GenBank/DDBJ databases">
        <authorList>
            <person name="Deng Y."/>
            <person name="Han X.-F."/>
            <person name="Zhang Y.-Q."/>
        </authorList>
    </citation>
    <scope>NUCLEOTIDE SEQUENCE</scope>
    <source>
        <strain evidence="2">CPCC 203386</strain>
    </source>
</reference>
<comment type="caution">
    <text evidence="2">The sequence shown here is derived from an EMBL/GenBank/DDBJ whole genome shotgun (WGS) entry which is preliminary data.</text>
</comment>
<dbReference type="RefSeq" id="WP_259538282.1">
    <property type="nucleotide sequence ID" value="NZ_JANLCJ010000002.1"/>
</dbReference>
<evidence type="ECO:0000313" key="3">
    <source>
        <dbReference type="Proteomes" id="UP001165586"/>
    </source>
</evidence>
<evidence type="ECO:0000256" key="1">
    <source>
        <dbReference type="SAM" id="MobiDB-lite"/>
    </source>
</evidence>
<dbReference type="EMBL" id="JANLCJ010000002">
    <property type="protein sequence ID" value="MCS5733464.1"/>
    <property type="molecule type" value="Genomic_DNA"/>
</dbReference>
<sequence>MSDDNTQDQPIMAGSDEATDDEKSDGRDAQERADAAFYDGKDATNANQPEPDPAVSTYVNPSSSDLSHGTDVDADADDQ</sequence>
<accession>A0ABT2GZS4</accession>
<name>A0ABT2GZS4_9MICO</name>
<organism evidence="2 3">
    <name type="scientific">Herbiconiux daphne</name>
    <dbReference type="NCBI Taxonomy" id="2970914"/>
    <lineage>
        <taxon>Bacteria</taxon>
        <taxon>Bacillati</taxon>
        <taxon>Actinomycetota</taxon>
        <taxon>Actinomycetes</taxon>
        <taxon>Micrococcales</taxon>
        <taxon>Microbacteriaceae</taxon>
        <taxon>Herbiconiux</taxon>
    </lineage>
</organism>
<feature type="compositionally biased region" description="Polar residues" evidence="1">
    <location>
        <begin position="57"/>
        <end position="67"/>
    </location>
</feature>
<gene>
    <name evidence="2" type="ORF">N1032_06900</name>
</gene>
<keyword evidence="3" id="KW-1185">Reference proteome</keyword>
<feature type="region of interest" description="Disordered" evidence="1">
    <location>
        <begin position="1"/>
        <end position="79"/>
    </location>
</feature>
<feature type="compositionally biased region" description="Basic and acidic residues" evidence="1">
    <location>
        <begin position="24"/>
        <end position="42"/>
    </location>
</feature>
<protein>
    <submittedName>
        <fullName evidence="2">Uncharacterized protein</fullName>
    </submittedName>
</protein>